<dbReference type="PANTHER" id="PTHR37018:SF1">
    <property type="entry name" value="CULTURE SPECIFIC PROTEIN, PUTATIVE (AFU_ORTHOLOGUE AFUA_2G00130)-RELATED"/>
    <property type="match status" value="1"/>
</dbReference>
<dbReference type="SUPFAM" id="SSF56059">
    <property type="entry name" value="Glutathione synthetase ATP-binding domain-like"/>
    <property type="match status" value="1"/>
</dbReference>
<dbReference type="InterPro" id="IPR011761">
    <property type="entry name" value="ATP-grasp"/>
</dbReference>
<dbReference type="Gene3D" id="3.30.470.20">
    <property type="entry name" value="ATP-grasp fold, B domain"/>
    <property type="match status" value="1"/>
</dbReference>
<evidence type="ECO:0000313" key="3">
    <source>
        <dbReference type="EMBL" id="QFS47826.1"/>
    </source>
</evidence>
<feature type="domain" description="ATP-grasp" evidence="2">
    <location>
        <begin position="157"/>
        <end position="353"/>
    </location>
</feature>
<proteinExistence type="predicted"/>
<gene>
    <name evidence="3" type="ORF">GXM_05318</name>
</gene>
<dbReference type="InterPro" id="IPR053269">
    <property type="entry name" value="Asp-Met_ligase"/>
</dbReference>
<accession>A0A5P8W6D6</accession>
<dbReference type="KEGG" id="nsh:GXM_05318"/>
<dbReference type="GO" id="GO:0046872">
    <property type="term" value="F:metal ion binding"/>
    <property type="evidence" value="ECO:0007669"/>
    <property type="project" value="InterPro"/>
</dbReference>
<keyword evidence="1" id="KW-0547">Nucleotide-binding</keyword>
<dbReference type="PANTHER" id="PTHR37018">
    <property type="entry name" value="CULTURE SPECIFIC PROTEIN, PUTATIVE (AFU_ORTHOLOGUE AFUA_2G00130)-RELATED"/>
    <property type="match status" value="1"/>
</dbReference>
<sequence>MNSKYNFQYFQGSTLSDLFAEDITDASYGFILNYPATASWAAYPNLKKYFIQDGSSEATKTSFDKICQKEPWKNLAVLGDRIPGIVIIPPPKSLLEYWQEHFGFSYSNRSMMDRLTYLDDLSHSERFDKLISLFPFDHLKPEKHAVDPDTHYRLLSKVTLAELGVQCPKYESYNLHQVNLEDIQLPQFPYLIKTSHGLSGEGTYIIKNPSDLNYCLEEIRKYLDIKLLDTIIVSEFVKNEVQNYCVQFYVNKLGEITLIGTTRQLVTPEGNYLGGLIDYRNTDMSKFFEMITNLGQYAHKQGYFGVIGFDVLEDKDGQFFAIDANFRVNGSTPLCLQRNTLVGLGKEVAKYSSDYRMEGTLDSILVALKPELDRKDLIILSALEKIKYGKINTDIYAIVTGETIQEMQHIERKLQSKGLQWLP</sequence>
<protein>
    <submittedName>
        <fullName evidence="3">Carbamoylphosphate synthase large subunit</fullName>
    </submittedName>
</protein>
<evidence type="ECO:0000259" key="2">
    <source>
        <dbReference type="PROSITE" id="PS50975"/>
    </source>
</evidence>
<evidence type="ECO:0000256" key="1">
    <source>
        <dbReference type="PROSITE-ProRule" id="PRU00409"/>
    </source>
</evidence>
<evidence type="ECO:0000313" key="4">
    <source>
        <dbReference type="Proteomes" id="UP000326678"/>
    </source>
</evidence>
<name>A0A5P8W6D6_9NOSO</name>
<dbReference type="RefSeq" id="WP_152589945.1">
    <property type="nucleotide sequence ID" value="NZ_CP045226.1"/>
</dbReference>
<keyword evidence="1" id="KW-0067">ATP-binding</keyword>
<dbReference type="AlphaFoldDB" id="A0A5P8W6D6"/>
<organism evidence="3 4">
    <name type="scientific">Nostoc sphaeroides CCNUC1</name>
    <dbReference type="NCBI Taxonomy" id="2653204"/>
    <lineage>
        <taxon>Bacteria</taxon>
        <taxon>Bacillati</taxon>
        <taxon>Cyanobacteriota</taxon>
        <taxon>Cyanophyceae</taxon>
        <taxon>Nostocales</taxon>
        <taxon>Nostocaceae</taxon>
        <taxon>Nostoc</taxon>
    </lineage>
</organism>
<dbReference type="PROSITE" id="PS50975">
    <property type="entry name" value="ATP_GRASP"/>
    <property type="match status" value="1"/>
</dbReference>
<keyword evidence="4" id="KW-1185">Reference proteome</keyword>
<dbReference type="Proteomes" id="UP000326678">
    <property type="component" value="Chromosome Gxm1"/>
</dbReference>
<reference evidence="3 4" key="1">
    <citation type="submission" date="2019-10" db="EMBL/GenBank/DDBJ databases">
        <title>Genomic and transcriptomic insights into the perfect genentic adaptation of a filamentous nitrogen-fixing cyanobacterium to rice fields.</title>
        <authorList>
            <person name="Chen Z."/>
        </authorList>
    </citation>
    <scope>NUCLEOTIDE SEQUENCE [LARGE SCALE GENOMIC DNA]</scope>
    <source>
        <strain evidence="3">CCNUC1</strain>
    </source>
</reference>
<dbReference type="EMBL" id="CP045226">
    <property type="protein sequence ID" value="QFS47826.1"/>
    <property type="molecule type" value="Genomic_DNA"/>
</dbReference>
<dbReference type="GO" id="GO:0005524">
    <property type="term" value="F:ATP binding"/>
    <property type="evidence" value="ECO:0007669"/>
    <property type="project" value="UniProtKB-UniRule"/>
</dbReference>